<dbReference type="Pfam" id="PF00069">
    <property type="entry name" value="Pkinase"/>
    <property type="match status" value="1"/>
</dbReference>
<evidence type="ECO:0000256" key="8">
    <source>
        <dbReference type="RuleBase" id="RU000304"/>
    </source>
</evidence>
<dbReference type="GO" id="GO:0004708">
    <property type="term" value="F:MAP kinase kinase activity"/>
    <property type="evidence" value="ECO:0007669"/>
    <property type="project" value="UniProtKB-EC"/>
</dbReference>
<comment type="caution">
    <text evidence="10">The sequence shown here is derived from an EMBL/GenBank/DDBJ whole genome shotgun (WGS) entry which is preliminary data.</text>
</comment>
<dbReference type="Gene3D" id="3.30.200.20">
    <property type="entry name" value="Phosphorylase Kinase, domain 1"/>
    <property type="match status" value="1"/>
</dbReference>
<dbReference type="EC" id="2.7.12.2" evidence="6"/>
<dbReference type="Gene3D" id="1.10.510.10">
    <property type="entry name" value="Transferase(Phosphotransferase) domain 1"/>
    <property type="match status" value="1"/>
</dbReference>
<dbReference type="InterPro" id="IPR000719">
    <property type="entry name" value="Prot_kinase_dom"/>
</dbReference>
<evidence type="ECO:0000259" key="9">
    <source>
        <dbReference type="PROSITE" id="PS50011"/>
    </source>
</evidence>
<gene>
    <name evidence="10" type="ORF">CBOVIS_LOCUS3496</name>
</gene>
<evidence type="ECO:0000256" key="2">
    <source>
        <dbReference type="ARBA" id="ARBA00022741"/>
    </source>
</evidence>
<keyword evidence="11" id="KW-1185">Reference proteome</keyword>
<evidence type="ECO:0000256" key="6">
    <source>
        <dbReference type="ARBA" id="ARBA00038999"/>
    </source>
</evidence>
<evidence type="ECO:0000256" key="4">
    <source>
        <dbReference type="ARBA" id="ARBA00022840"/>
    </source>
</evidence>
<organism evidence="10 11">
    <name type="scientific">Caenorhabditis bovis</name>
    <dbReference type="NCBI Taxonomy" id="2654633"/>
    <lineage>
        <taxon>Eukaryota</taxon>
        <taxon>Metazoa</taxon>
        <taxon>Ecdysozoa</taxon>
        <taxon>Nematoda</taxon>
        <taxon>Chromadorea</taxon>
        <taxon>Rhabditida</taxon>
        <taxon>Rhabditina</taxon>
        <taxon>Rhabditomorpha</taxon>
        <taxon>Rhabditoidea</taxon>
        <taxon>Rhabditidae</taxon>
        <taxon>Peloderinae</taxon>
        <taxon>Caenorhabditis</taxon>
    </lineage>
</organism>
<dbReference type="GO" id="GO:0004674">
    <property type="term" value="F:protein serine/threonine kinase activity"/>
    <property type="evidence" value="ECO:0007669"/>
    <property type="project" value="UniProtKB-KW"/>
</dbReference>
<evidence type="ECO:0000313" key="11">
    <source>
        <dbReference type="Proteomes" id="UP000494206"/>
    </source>
</evidence>
<dbReference type="AlphaFoldDB" id="A0A8S1EEN1"/>
<reference evidence="10 11" key="1">
    <citation type="submission" date="2020-04" db="EMBL/GenBank/DDBJ databases">
        <authorList>
            <person name="Laetsch R D."/>
            <person name="Stevens L."/>
            <person name="Kumar S."/>
            <person name="Blaxter L. M."/>
        </authorList>
    </citation>
    <scope>NUCLEOTIDE SEQUENCE [LARGE SCALE GENOMIC DNA]</scope>
</reference>
<evidence type="ECO:0000256" key="7">
    <source>
        <dbReference type="PROSITE-ProRule" id="PRU10141"/>
    </source>
</evidence>
<dbReference type="InterPro" id="IPR008271">
    <property type="entry name" value="Ser/Thr_kinase_AS"/>
</dbReference>
<evidence type="ECO:0000313" key="10">
    <source>
        <dbReference type="EMBL" id="CAB3400593.1"/>
    </source>
</evidence>
<dbReference type="EMBL" id="CADEPM010000002">
    <property type="protein sequence ID" value="CAB3400593.1"/>
    <property type="molecule type" value="Genomic_DNA"/>
</dbReference>
<dbReference type="PANTHER" id="PTHR48013:SF3">
    <property type="entry name" value="PROTEIN KINASE DOMAIN-CONTAINING PROTEIN"/>
    <property type="match status" value="1"/>
</dbReference>
<sequence length="308" mass="35821">MKLGYGSGGNVYEMNFKGIVFARKDIILAGHANPNDWKQVLRELETIKLCHKCAFVVQYFGYLQYRHDVYTSVSIFMEKLPYSCSDLIQKSENRKSNCEKEPYIPEYVCGRMIACVVNALYFLKYDMNIIHRDIKPSNILVDRDGRFKLCDFGISGPLQNSAALTAVGSWPYMAPEKFTNEKYDIKSDIWSVGMTVFEMAMLENPFNCGDYCTTMCAIQSKCPRLTPARIYEYDENGKNHTIKEYFTEEFMDFVHRILEKNPENRPNFKELKEFKFFCDHDIQLAHIGSGLQQNWKSVGKWLDDFTLV</sequence>
<protein>
    <recommendedName>
        <fullName evidence="6">mitogen-activated protein kinase kinase</fullName>
        <ecNumber evidence="6">2.7.12.2</ecNumber>
    </recommendedName>
</protein>
<keyword evidence="4 7" id="KW-0067">ATP-binding</keyword>
<comment type="similarity">
    <text evidence="5">Belongs to the protein kinase superfamily. STE Ser/Thr protein kinase family. MAP kinase kinase subfamily.</text>
</comment>
<keyword evidence="8" id="KW-0723">Serine/threonine-protein kinase</keyword>
<dbReference type="GO" id="GO:0005524">
    <property type="term" value="F:ATP binding"/>
    <property type="evidence" value="ECO:0007669"/>
    <property type="project" value="UniProtKB-UniRule"/>
</dbReference>
<dbReference type="PANTHER" id="PTHR48013">
    <property type="entry name" value="DUAL SPECIFICITY MITOGEN-ACTIVATED PROTEIN KINASE KINASE 5-RELATED"/>
    <property type="match status" value="1"/>
</dbReference>
<dbReference type="PROSITE" id="PS00107">
    <property type="entry name" value="PROTEIN_KINASE_ATP"/>
    <property type="match status" value="1"/>
</dbReference>
<keyword evidence="1" id="KW-0808">Transferase</keyword>
<evidence type="ECO:0000256" key="1">
    <source>
        <dbReference type="ARBA" id="ARBA00022679"/>
    </source>
</evidence>
<evidence type="ECO:0000256" key="3">
    <source>
        <dbReference type="ARBA" id="ARBA00022777"/>
    </source>
</evidence>
<dbReference type="SMART" id="SM00220">
    <property type="entry name" value="S_TKc"/>
    <property type="match status" value="1"/>
</dbReference>
<feature type="binding site" evidence="7">
    <location>
        <position position="24"/>
    </location>
    <ligand>
        <name>ATP</name>
        <dbReference type="ChEBI" id="CHEBI:30616"/>
    </ligand>
</feature>
<keyword evidence="2 7" id="KW-0547">Nucleotide-binding</keyword>
<dbReference type="InterPro" id="IPR011009">
    <property type="entry name" value="Kinase-like_dom_sf"/>
</dbReference>
<dbReference type="SUPFAM" id="SSF56112">
    <property type="entry name" value="Protein kinase-like (PK-like)"/>
    <property type="match status" value="1"/>
</dbReference>
<dbReference type="GO" id="GO:0051403">
    <property type="term" value="P:stress-activated MAPK cascade"/>
    <property type="evidence" value="ECO:0007669"/>
    <property type="project" value="TreeGrafter"/>
</dbReference>
<dbReference type="OrthoDB" id="10252354at2759"/>
<name>A0A8S1EEN1_9PELO</name>
<keyword evidence="3" id="KW-0418">Kinase</keyword>
<accession>A0A8S1EEN1</accession>
<evidence type="ECO:0000256" key="5">
    <source>
        <dbReference type="ARBA" id="ARBA00038035"/>
    </source>
</evidence>
<dbReference type="InterPro" id="IPR017441">
    <property type="entry name" value="Protein_kinase_ATP_BS"/>
</dbReference>
<dbReference type="Proteomes" id="UP000494206">
    <property type="component" value="Unassembled WGS sequence"/>
</dbReference>
<dbReference type="PROSITE" id="PS00108">
    <property type="entry name" value="PROTEIN_KINASE_ST"/>
    <property type="match status" value="1"/>
</dbReference>
<proteinExistence type="inferred from homology"/>
<feature type="domain" description="Protein kinase" evidence="9">
    <location>
        <begin position="1"/>
        <end position="277"/>
    </location>
</feature>
<dbReference type="PROSITE" id="PS50011">
    <property type="entry name" value="PROTEIN_KINASE_DOM"/>
    <property type="match status" value="1"/>
</dbReference>